<evidence type="ECO:0000313" key="3">
    <source>
        <dbReference type="Proteomes" id="UP000006038"/>
    </source>
</evidence>
<keyword evidence="3" id="KW-1185">Reference proteome</keyword>
<reference evidence="2" key="1">
    <citation type="journal article" date="2013" name="Nat. Commun.">
        <title>Whole-genome sequencing of Oryza brachyantha reveals mechanisms underlying Oryza genome evolution.</title>
        <authorList>
            <person name="Chen J."/>
            <person name="Huang Q."/>
            <person name="Gao D."/>
            <person name="Wang J."/>
            <person name="Lang Y."/>
            <person name="Liu T."/>
            <person name="Li B."/>
            <person name="Bai Z."/>
            <person name="Luis Goicoechea J."/>
            <person name="Liang C."/>
            <person name="Chen C."/>
            <person name="Zhang W."/>
            <person name="Sun S."/>
            <person name="Liao Y."/>
            <person name="Zhang X."/>
            <person name="Yang L."/>
            <person name="Song C."/>
            <person name="Wang M."/>
            <person name="Shi J."/>
            <person name="Liu G."/>
            <person name="Liu J."/>
            <person name="Zhou H."/>
            <person name="Zhou W."/>
            <person name="Yu Q."/>
            <person name="An N."/>
            <person name="Chen Y."/>
            <person name="Cai Q."/>
            <person name="Wang B."/>
            <person name="Liu B."/>
            <person name="Min J."/>
            <person name="Huang Y."/>
            <person name="Wu H."/>
            <person name="Li Z."/>
            <person name="Zhang Y."/>
            <person name="Yin Y."/>
            <person name="Song W."/>
            <person name="Jiang J."/>
            <person name="Jackson S.A."/>
            <person name="Wing R.A."/>
            <person name="Wang J."/>
            <person name="Chen M."/>
        </authorList>
    </citation>
    <scope>NUCLEOTIDE SEQUENCE [LARGE SCALE GENOMIC DNA]</scope>
    <source>
        <strain evidence="2">cv. IRGC 101232</strain>
    </source>
</reference>
<evidence type="ECO:0000256" key="1">
    <source>
        <dbReference type="SAM" id="MobiDB-lite"/>
    </source>
</evidence>
<dbReference type="EnsemblPlants" id="OB08G15040.1">
    <property type="protein sequence ID" value="OB08G15040.1"/>
    <property type="gene ID" value="OB08G15040"/>
</dbReference>
<accession>J3MQX5</accession>
<feature type="compositionally biased region" description="Basic and acidic residues" evidence="1">
    <location>
        <begin position="163"/>
        <end position="173"/>
    </location>
</feature>
<proteinExistence type="predicted"/>
<dbReference type="Gramene" id="OB08G15040.1">
    <property type="protein sequence ID" value="OB08G15040.1"/>
    <property type="gene ID" value="OB08G15040"/>
</dbReference>
<sequence length="248" mass="26967">MDVSTFEFLRDRSRWDDGLACFCRIFWCLFKSSGCYCFLFGEELTVTCSIDLFYDAFCLSFEPQFSRGLSGTGSERGRCAAEEVELDAVAARAASSAVSNVPSHLRTARNLQEGKNNGERKESSRQQQGTIDRGNSADKQKVCSSSKDAAPSNMGRGELTGGRLEKGCGRDGELTAGRRWSRTNGASLLELDQKRAAAGQWKERDAGRPLDLDKGGTACGHWKECDAGRPLDLDKGGAAGEHWNVGGD</sequence>
<reference evidence="2" key="2">
    <citation type="submission" date="2013-04" db="UniProtKB">
        <authorList>
            <consortium name="EnsemblPlants"/>
        </authorList>
    </citation>
    <scope>IDENTIFICATION</scope>
</reference>
<evidence type="ECO:0000313" key="2">
    <source>
        <dbReference type="EnsemblPlants" id="OB08G15040.1"/>
    </source>
</evidence>
<name>J3MQX5_ORYBR</name>
<feature type="region of interest" description="Disordered" evidence="1">
    <location>
        <begin position="100"/>
        <end position="176"/>
    </location>
</feature>
<organism evidence="2">
    <name type="scientific">Oryza brachyantha</name>
    <name type="common">malo sina</name>
    <dbReference type="NCBI Taxonomy" id="4533"/>
    <lineage>
        <taxon>Eukaryota</taxon>
        <taxon>Viridiplantae</taxon>
        <taxon>Streptophyta</taxon>
        <taxon>Embryophyta</taxon>
        <taxon>Tracheophyta</taxon>
        <taxon>Spermatophyta</taxon>
        <taxon>Magnoliopsida</taxon>
        <taxon>Liliopsida</taxon>
        <taxon>Poales</taxon>
        <taxon>Poaceae</taxon>
        <taxon>BOP clade</taxon>
        <taxon>Oryzoideae</taxon>
        <taxon>Oryzeae</taxon>
        <taxon>Oryzinae</taxon>
        <taxon>Oryza</taxon>
    </lineage>
</organism>
<feature type="region of interest" description="Disordered" evidence="1">
    <location>
        <begin position="229"/>
        <end position="248"/>
    </location>
</feature>
<dbReference type="Proteomes" id="UP000006038">
    <property type="component" value="Chromosome 8"/>
</dbReference>
<dbReference type="AlphaFoldDB" id="J3MQX5"/>
<protein>
    <submittedName>
        <fullName evidence="2">Uncharacterized protein</fullName>
    </submittedName>
</protein>
<dbReference type="HOGENOM" id="CLU_1121568_0_0_1"/>